<evidence type="ECO:0000256" key="1">
    <source>
        <dbReference type="SAM" id="SignalP"/>
    </source>
</evidence>
<name>A0A5C6GJQ1_METRR</name>
<feature type="chain" id="PRO_5022807397" description="Pyrroloquinoline quinone-dependent pyranose dehydrogenase beta-propeller domain-containing protein" evidence="1">
    <location>
        <begin position="19"/>
        <end position="524"/>
    </location>
</feature>
<dbReference type="Pfam" id="PF22807">
    <property type="entry name" value="TrAA12"/>
    <property type="match status" value="1"/>
</dbReference>
<sequence>MILLDLFLAALGTGSALAAQCESIRSKSDPQTAPGVEFKVLANGLSKPRGVIVDSRGNLLVVEGGGKGIIRFELDEGQGLDTCVTKNSSVVDDKTLNHGIEFSSDGKTLFASSSTDVYAYDYDAEKGTVGKARNIITGMDQGGHASRTLLIPKHNSNLLLVSRGSDENIDKDTVDINSAKSQIRIFKIDLLLKSYSPVQYSDGQVLGWGLRNSVGVAEDPITGNIWSVENSIDQMRRKGVDVHNSNPGEELNFHGLPNDTNSEVYGKNFGYPACVAIFDNTIIDGYPGGAKTGLQMVGDQMPSNYTDQWCQDVTVSPYITFGSHLAPLDIKFDSQGSAALISFHGSWNRQPPSGYRLSRVAFSNGYPKADKSSTTAEQKLMWNRDDSACPEQCFRPVGLSFDGEGRRLFMTSDSSGELYLVIGTGSDQCRLPPIIQQSGAQGQGATTTGLKLLLAIELSRLLIKLVRKSQSLMRERCERLGKNMSCRAQLPNFCQAVFVLIKLLNGYASAVEEISDFEVEEKME</sequence>
<dbReference type="AlphaFoldDB" id="A0A5C6GJQ1"/>
<dbReference type="Proteomes" id="UP000317257">
    <property type="component" value="Unassembled WGS sequence"/>
</dbReference>
<feature type="domain" description="Pyrroloquinoline quinone-dependent pyranose dehydrogenase beta-propeller" evidence="2">
    <location>
        <begin position="30"/>
        <end position="421"/>
    </location>
</feature>
<gene>
    <name evidence="3" type="ORF">ED733_007610</name>
</gene>
<comment type="caution">
    <text evidence="3">The sequence shown here is derived from an EMBL/GenBank/DDBJ whole genome shotgun (WGS) entry which is preliminary data.</text>
</comment>
<dbReference type="InterPro" id="IPR011041">
    <property type="entry name" value="Quinoprot_gluc/sorb_DH_b-prop"/>
</dbReference>
<organism evidence="3 4">
    <name type="scientific">Metarhizium rileyi (strain RCEF 4871)</name>
    <name type="common">Nomuraea rileyi</name>
    <dbReference type="NCBI Taxonomy" id="1649241"/>
    <lineage>
        <taxon>Eukaryota</taxon>
        <taxon>Fungi</taxon>
        <taxon>Dikarya</taxon>
        <taxon>Ascomycota</taxon>
        <taxon>Pezizomycotina</taxon>
        <taxon>Sordariomycetes</taxon>
        <taxon>Hypocreomycetidae</taxon>
        <taxon>Hypocreales</taxon>
        <taxon>Clavicipitaceae</taxon>
        <taxon>Metarhizium</taxon>
    </lineage>
</organism>
<feature type="signal peptide" evidence="1">
    <location>
        <begin position="1"/>
        <end position="18"/>
    </location>
</feature>
<proteinExistence type="predicted"/>
<dbReference type="InterPro" id="IPR054539">
    <property type="entry name" value="Beta-prop_PDH"/>
</dbReference>
<dbReference type="EMBL" id="SBHS01000005">
    <property type="protein sequence ID" value="TWU76521.1"/>
    <property type="molecule type" value="Genomic_DNA"/>
</dbReference>
<reference evidence="4" key="1">
    <citation type="submission" date="2018-12" db="EMBL/GenBank/DDBJ databases">
        <title>The complete genome of Metarhizium rileyi, a key fungal pathogen of Lepidoptera.</title>
        <authorList>
            <person name="Binneck E."/>
            <person name="Lastra C.C.L."/>
            <person name="Sosa-Gomez D.R."/>
        </authorList>
    </citation>
    <scope>NUCLEOTIDE SEQUENCE [LARGE SCALE GENOMIC DNA]</scope>
    <source>
        <strain evidence="4">Cep018-CH2</strain>
    </source>
</reference>
<protein>
    <recommendedName>
        <fullName evidence="2">Pyrroloquinoline quinone-dependent pyranose dehydrogenase beta-propeller domain-containing protein</fullName>
    </recommendedName>
</protein>
<accession>A0A5C6GJQ1</accession>
<evidence type="ECO:0000313" key="3">
    <source>
        <dbReference type="EMBL" id="TWU76521.1"/>
    </source>
</evidence>
<evidence type="ECO:0000313" key="4">
    <source>
        <dbReference type="Proteomes" id="UP000317257"/>
    </source>
</evidence>
<keyword evidence="1" id="KW-0732">Signal</keyword>
<evidence type="ECO:0000259" key="2">
    <source>
        <dbReference type="Pfam" id="PF22807"/>
    </source>
</evidence>
<dbReference type="SUPFAM" id="SSF50952">
    <property type="entry name" value="Soluble quinoprotein glucose dehydrogenase"/>
    <property type="match status" value="1"/>
</dbReference>
<dbReference type="InterPro" id="IPR011042">
    <property type="entry name" value="6-blade_b-propeller_TolB-like"/>
</dbReference>
<dbReference type="Gene3D" id="2.120.10.30">
    <property type="entry name" value="TolB, C-terminal domain"/>
    <property type="match status" value="1"/>
</dbReference>